<comment type="caution">
    <text evidence="11">The sequence shown here is derived from an EMBL/GenBank/DDBJ whole genome shotgun (WGS) entry which is preliminary data.</text>
</comment>
<comment type="catalytic activity">
    <reaction evidence="8 10">
        <text>a plastoquinone + NADPH + (n+1) H(+)(in) = a plastoquinol + NADP(+) + n H(+)(out)</text>
        <dbReference type="Rhea" id="RHEA:42612"/>
        <dbReference type="Rhea" id="RHEA-COMP:9561"/>
        <dbReference type="Rhea" id="RHEA-COMP:9562"/>
        <dbReference type="ChEBI" id="CHEBI:15378"/>
        <dbReference type="ChEBI" id="CHEBI:17757"/>
        <dbReference type="ChEBI" id="CHEBI:57783"/>
        <dbReference type="ChEBI" id="CHEBI:58349"/>
        <dbReference type="ChEBI" id="CHEBI:62192"/>
    </reaction>
</comment>
<comment type="subcellular location">
    <subcellularLocation>
        <location evidence="10">Cellular thylakoid membrane</location>
        <topology evidence="10">Peripheral membrane protein</topology>
        <orientation evidence="10">Cytoplasmic side</orientation>
    </subcellularLocation>
    <subcellularLocation>
        <location evidence="1">Membrane</location>
        <topology evidence="1">Peripheral membrane protein</topology>
    </subcellularLocation>
</comment>
<keyword evidence="10" id="KW-0813">Transport</keyword>
<comment type="similarity">
    <text evidence="10">Belongs to the complex I NdhM subunit family.</text>
</comment>
<dbReference type="Pfam" id="PF10664">
    <property type="entry name" value="NdhM"/>
    <property type="match status" value="1"/>
</dbReference>
<evidence type="ECO:0000256" key="2">
    <source>
        <dbReference type="ARBA" id="ARBA00022719"/>
    </source>
</evidence>
<evidence type="ECO:0000256" key="5">
    <source>
        <dbReference type="ARBA" id="ARBA00022967"/>
    </source>
</evidence>
<organism evidence="11 12">
    <name type="scientific">Gomphosphaeria aponina SAG 52.96 = DSM 107014</name>
    <dbReference type="NCBI Taxonomy" id="1521640"/>
    <lineage>
        <taxon>Bacteria</taxon>
        <taxon>Bacillati</taxon>
        <taxon>Cyanobacteriota</taxon>
        <taxon>Cyanophyceae</taxon>
        <taxon>Oscillatoriophycideae</taxon>
        <taxon>Chroococcales</taxon>
        <taxon>Gomphosphaeriaceae</taxon>
        <taxon>Gomphosphaeria</taxon>
    </lineage>
</organism>
<evidence type="ECO:0000256" key="9">
    <source>
        <dbReference type="ARBA" id="ARBA00048026"/>
    </source>
</evidence>
<dbReference type="PANTHER" id="PTHR36900:SF1">
    <property type="entry name" value="NAD(P)H-QUINONE OXIDOREDUCTASE SUBUNIT M, CHLOROPLASTIC"/>
    <property type="match status" value="1"/>
</dbReference>
<keyword evidence="5 10" id="KW-1278">Translocase</keyword>
<sequence length="118" mass="13860">MLLKSTTRHVRIYAAELKNNELVESENVLTLDIDPDNEFNWEEDSLQKVYRKFDDLVEASSEQELTEYNLRRIGSDLEHFVRSLLEKGEISYNLAGRVLNYSMGMPRVESREKQGKYL</sequence>
<protein>
    <recommendedName>
        <fullName evidence="10">NAD(P)H-quinone oxidoreductase subunit M</fullName>
        <ecNumber evidence="10">7.1.1.-</ecNumber>
    </recommendedName>
    <alternativeName>
        <fullName evidence="10">NAD(P)H dehydrogenase I subunit M</fullName>
        <shortName evidence="10">NDH-1 subunit M</shortName>
        <shortName evidence="10">NDH-M</shortName>
    </alternativeName>
</protein>
<dbReference type="GO" id="GO:0048038">
    <property type="term" value="F:quinone binding"/>
    <property type="evidence" value="ECO:0007669"/>
    <property type="project" value="UniProtKB-KW"/>
</dbReference>
<dbReference type="GO" id="GO:0016655">
    <property type="term" value="F:oxidoreductase activity, acting on NAD(P)H, quinone or similar compound as acceptor"/>
    <property type="evidence" value="ECO:0007669"/>
    <property type="project" value="UniProtKB-UniRule"/>
</dbReference>
<evidence type="ECO:0000256" key="8">
    <source>
        <dbReference type="ARBA" id="ARBA00047726"/>
    </source>
</evidence>
<keyword evidence="4 10" id="KW-0618">Plastoquinone</keyword>
<name>A0A941JQS4_9CHRO</name>
<keyword evidence="7 10" id="KW-0472">Membrane</keyword>
<comment type="subunit">
    <text evidence="10">NDH-1 can be composed of about 15 different subunits; different subcomplexes with different compositions have been identified which probably have different functions.</text>
</comment>
<evidence type="ECO:0000313" key="11">
    <source>
        <dbReference type="EMBL" id="MBR8829408.1"/>
    </source>
</evidence>
<dbReference type="EC" id="7.1.1.-" evidence="10"/>
<evidence type="ECO:0000256" key="4">
    <source>
        <dbReference type="ARBA" id="ARBA00022957"/>
    </source>
</evidence>
<evidence type="ECO:0000256" key="7">
    <source>
        <dbReference type="ARBA" id="ARBA00023136"/>
    </source>
</evidence>
<dbReference type="Proteomes" id="UP000767446">
    <property type="component" value="Unassembled WGS sequence"/>
</dbReference>
<dbReference type="AlphaFoldDB" id="A0A941JQS4"/>
<accession>A0A941JQS4</accession>
<evidence type="ECO:0000256" key="6">
    <source>
        <dbReference type="ARBA" id="ARBA00023027"/>
    </source>
</evidence>
<gene>
    <name evidence="10" type="primary">ndhM</name>
    <name evidence="11" type="ORF">DSM107014_16170</name>
</gene>
<comment type="catalytic activity">
    <reaction evidence="9 10">
        <text>a plastoquinone + NADH + (n+1) H(+)(in) = a plastoquinol + NAD(+) + n H(+)(out)</text>
        <dbReference type="Rhea" id="RHEA:42608"/>
        <dbReference type="Rhea" id="RHEA-COMP:9561"/>
        <dbReference type="Rhea" id="RHEA-COMP:9562"/>
        <dbReference type="ChEBI" id="CHEBI:15378"/>
        <dbReference type="ChEBI" id="CHEBI:17757"/>
        <dbReference type="ChEBI" id="CHEBI:57540"/>
        <dbReference type="ChEBI" id="CHEBI:57945"/>
        <dbReference type="ChEBI" id="CHEBI:62192"/>
    </reaction>
</comment>
<keyword evidence="6 10" id="KW-0520">NAD</keyword>
<evidence type="ECO:0000256" key="3">
    <source>
        <dbReference type="ARBA" id="ARBA00022857"/>
    </source>
</evidence>
<dbReference type="HAMAP" id="MF_01352">
    <property type="entry name" value="NDH1_NDH1M"/>
    <property type="match status" value="1"/>
</dbReference>
<evidence type="ECO:0000313" key="12">
    <source>
        <dbReference type="Proteomes" id="UP000767446"/>
    </source>
</evidence>
<dbReference type="EMBL" id="JADQBC010000132">
    <property type="protein sequence ID" value="MBR8829408.1"/>
    <property type="molecule type" value="Genomic_DNA"/>
</dbReference>
<dbReference type="GO" id="GO:0031676">
    <property type="term" value="C:plasma membrane-derived thylakoid membrane"/>
    <property type="evidence" value="ECO:0007669"/>
    <property type="project" value="UniProtKB-SubCell"/>
</dbReference>
<keyword evidence="3 10" id="KW-0521">NADP</keyword>
<evidence type="ECO:0000256" key="10">
    <source>
        <dbReference type="HAMAP-Rule" id="MF_01352"/>
    </source>
</evidence>
<keyword evidence="2 10" id="KW-0874">Quinone</keyword>
<comment type="function">
    <text evidence="10">NDH-1 shuttles electrons from an unknown electron donor, via FMN and iron-sulfur (Fe-S) centers, to quinones in the respiratory and/or the photosynthetic chain. The immediate electron acceptor for the enzyme in this species is believed to be plastoquinone. Couples the redox reaction to proton translocation, and thus conserves the redox energy in a proton gradient. Cyanobacterial NDH-1 also plays a role in inorganic carbon-concentration.</text>
</comment>
<proteinExistence type="inferred from homology"/>
<dbReference type="PANTHER" id="PTHR36900">
    <property type="entry name" value="NAD(P)H-QUINONE OXIDOREDUCTASE SUBUNIT M, CHLOROPLASTIC"/>
    <property type="match status" value="1"/>
</dbReference>
<dbReference type="InterPro" id="IPR018922">
    <property type="entry name" value="NdhM"/>
</dbReference>
<reference evidence="11" key="1">
    <citation type="submission" date="2021-02" db="EMBL/GenBank/DDBJ databases">
        <title>Metagenome analyses of Stigonema ocellatum DSM 106950, Chlorogloea purpurea SAG 13.99 and Gomphosphaeria aponina DSM 107014.</title>
        <authorList>
            <person name="Marter P."/>
            <person name="Huang S."/>
        </authorList>
    </citation>
    <scope>NUCLEOTIDE SEQUENCE</scope>
    <source>
        <strain evidence="11">JP213</strain>
    </source>
</reference>
<evidence type="ECO:0000256" key="1">
    <source>
        <dbReference type="ARBA" id="ARBA00004170"/>
    </source>
</evidence>
<keyword evidence="10" id="KW-0793">Thylakoid</keyword>